<keyword evidence="5" id="KW-0808">Transferase</keyword>
<dbReference type="OrthoDB" id="4062651at2759"/>
<protein>
    <submittedName>
        <fullName evidence="5">Wall-associated receptor kinase</fullName>
    </submittedName>
</protein>
<feature type="signal peptide" evidence="3">
    <location>
        <begin position="1"/>
        <end position="21"/>
    </location>
</feature>
<dbReference type="EMBL" id="JABWDY010013469">
    <property type="protein sequence ID" value="KAF5198261.1"/>
    <property type="molecule type" value="Genomic_DNA"/>
</dbReference>
<feature type="chain" id="PRO_5029900922" evidence="3">
    <location>
        <begin position="22"/>
        <end position="165"/>
    </location>
</feature>
<organism evidence="5 6">
    <name type="scientific">Thalictrum thalictroides</name>
    <name type="common">Rue-anemone</name>
    <name type="synonym">Anemone thalictroides</name>
    <dbReference type="NCBI Taxonomy" id="46969"/>
    <lineage>
        <taxon>Eukaryota</taxon>
        <taxon>Viridiplantae</taxon>
        <taxon>Streptophyta</taxon>
        <taxon>Embryophyta</taxon>
        <taxon>Tracheophyta</taxon>
        <taxon>Spermatophyta</taxon>
        <taxon>Magnoliopsida</taxon>
        <taxon>Ranunculales</taxon>
        <taxon>Ranunculaceae</taxon>
        <taxon>Thalictroideae</taxon>
        <taxon>Thalictrum</taxon>
    </lineage>
</organism>
<name>A0A7J6WLK9_THATH</name>
<evidence type="ECO:0000256" key="3">
    <source>
        <dbReference type="SAM" id="SignalP"/>
    </source>
</evidence>
<feature type="domain" description="Wall-associated receptor kinase galacturonan-binding" evidence="4">
    <location>
        <begin position="28"/>
        <end position="80"/>
    </location>
</feature>
<evidence type="ECO:0000256" key="1">
    <source>
        <dbReference type="ARBA" id="ARBA00004167"/>
    </source>
</evidence>
<accession>A0A7J6WLK9</accession>
<evidence type="ECO:0000256" key="2">
    <source>
        <dbReference type="ARBA" id="ARBA00022729"/>
    </source>
</evidence>
<dbReference type="Proteomes" id="UP000554482">
    <property type="component" value="Unassembled WGS sequence"/>
</dbReference>
<dbReference type="Pfam" id="PF13947">
    <property type="entry name" value="GUB_WAK_bind"/>
    <property type="match status" value="1"/>
</dbReference>
<dbReference type="GO" id="GO:0016020">
    <property type="term" value="C:membrane"/>
    <property type="evidence" value="ECO:0007669"/>
    <property type="project" value="UniProtKB-SubCell"/>
</dbReference>
<sequence length="165" mass="17629">MPRKLLLLFLLLWLLFALAAAIKQLPGCQAKCGNIDIPHPFGIGTACSYDPLFSMTCNTAFNPPKAFIGDLEVVHLSHREVRIKNVITTPSYINLTGTPFTFSSTQIKVTVLGCDTVGIIGSTGLQGSNNYSGGCVSVCDRVENVIDGSCSNVGCCQTFIPKGLK</sequence>
<evidence type="ECO:0000313" key="6">
    <source>
        <dbReference type="Proteomes" id="UP000554482"/>
    </source>
</evidence>
<proteinExistence type="predicted"/>
<keyword evidence="5" id="KW-0418">Kinase</keyword>
<evidence type="ECO:0000259" key="4">
    <source>
        <dbReference type="Pfam" id="PF13947"/>
    </source>
</evidence>
<comment type="subcellular location">
    <subcellularLocation>
        <location evidence="1">Membrane</location>
        <topology evidence="1">Single-pass membrane protein</topology>
    </subcellularLocation>
</comment>
<keyword evidence="5" id="KW-0675">Receptor</keyword>
<dbReference type="InterPro" id="IPR025287">
    <property type="entry name" value="WAK_GUB"/>
</dbReference>
<dbReference type="GO" id="GO:0016301">
    <property type="term" value="F:kinase activity"/>
    <property type="evidence" value="ECO:0007669"/>
    <property type="project" value="UniProtKB-KW"/>
</dbReference>
<reference evidence="5 6" key="1">
    <citation type="submission" date="2020-06" db="EMBL/GenBank/DDBJ databases">
        <title>Transcriptomic and genomic resources for Thalictrum thalictroides and T. hernandezii: Facilitating candidate gene discovery in an emerging model plant lineage.</title>
        <authorList>
            <person name="Arias T."/>
            <person name="Riano-Pachon D.M."/>
            <person name="Di Stilio V.S."/>
        </authorList>
    </citation>
    <scope>NUCLEOTIDE SEQUENCE [LARGE SCALE GENOMIC DNA]</scope>
    <source>
        <strain evidence="6">cv. WT478/WT964</strain>
        <tissue evidence="5">Leaves</tissue>
    </source>
</reference>
<keyword evidence="6" id="KW-1185">Reference proteome</keyword>
<gene>
    <name evidence="5" type="ORF">FRX31_012152</name>
</gene>
<feature type="non-terminal residue" evidence="5">
    <location>
        <position position="165"/>
    </location>
</feature>
<dbReference type="PANTHER" id="PTHR33491">
    <property type="entry name" value="OSJNBA0016N04.9 PROTEIN"/>
    <property type="match status" value="1"/>
</dbReference>
<dbReference type="AlphaFoldDB" id="A0A7J6WLK9"/>
<keyword evidence="2 3" id="KW-0732">Signal</keyword>
<evidence type="ECO:0000313" key="5">
    <source>
        <dbReference type="EMBL" id="KAF5198261.1"/>
    </source>
</evidence>
<dbReference type="GO" id="GO:0030247">
    <property type="term" value="F:polysaccharide binding"/>
    <property type="evidence" value="ECO:0007669"/>
    <property type="project" value="InterPro"/>
</dbReference>
<comment type="caution">
    <text evidence="5">The sequence shown here is derived from an EMBL/GenBank/DDBJ whole genome shotgun (WGS) entry which is preliminary data.</text>
</comment>